<feature type="transmembrane region" description="Helical" evidence="1">
    <location>
        <begin position="130"/>
        <end position="151"/>
    </location>
</feature>
<keyword evidence="1" id="KW-0812">Transmembrane</keyword>
<feature type="transmembrane region" description="Helical" evidence="1">
    <location>
        <begin position="163"/>
        <end position="181"/>
    </location>
</feature>
<dbReference type="PANTHER" id="PTHR31061">
    <property type="entry name" value="LD22376P"/>
    <property type="match status" value="1"/>
</dbReference>
<organism evidence="2 3">
    <name type="scientific">Asticcacaulis taihuensis</name>
    <dbReference type="NCBI Taxonomy" id="260084"/>
    <lineage>
        <taxon>Bacteria</taxon>
        <taxon>Pseudomonadati</taxon>
        <taxon>Pseudomonadota</taxon>
        <taxon>Alphaproteobacteria</taxon>
        <taxon>Caulobacterales</taxon>
        <taxon>Caulobacteraceae</taxon>
        <taxon>Asticcacaulis</taxon>
    </lineage>
</organism>
<gene>
    <name evidence="2" type="ORF">SAMN02927928_2153</name>
</gene>
<feature type="transmembrane region" description="Helical" evidence="1">
    <location>
        <begin position="67"/>
        <end position="88"/>
    </location>
</feature>
<feature type="transmembrane region" description="Helical" evidence="1">
    <location>
        <begin position="365"/>
        <end position="387"/>
    </location>
</feature>
<dbReference type="STRING" id="260084.SAMN02927928_2153"/>
<accession>A0A1G4RUE7</accession>
<protein>
    <submittedName>
        <fullName evidence="2">Predicted acyltransferase</fullName>
    </submittedName>
</protein>
<dbReference type="EMBL" id="FMTS01000003">
    <property type="protein sequence ID" value="SCW60583.1"/>
    <property type="molecule type" value="Genomic_DNA"/>
</dbReference>
<dbReference type="PANTHER" id="PTHR31061:SF24">
    <property type="entry name" value="LD22376P"/>
    <property type="match status" value="1"/>
</dbReference>
<proteinExistence type="predicted"/>
<feature type="transmembrane region" description="Helical" evidence="1">
    <location>
        <begin position="100"/>
        <end position="118"/>
    </location>
</feature>
<feature type="transmembrane region" description="Helical" evidence="1">
    <location>
        <begin position="330"/>
        <end position="353"/>
    </location>
</feature>
<keyword evidence="2" id="KW-0808">Transferase</keyword>
<dbReference type="Proteomes" id="UP000199150">
    <property type="component" value="Unassembled WGS sequence"/>
</dbReference>
<evidence type="ECO:0000313" key="2">
    <source>
        <dbReference type="EMBL" id="SCW60583.1"/>
    </source>
</evidence>
<dbReference type="GO" id="GO:0016746">
    <property type="term" value="F:acyltransferase activity"/>
    <property type="evidence" value="ECO:0007669"/>
    <property type="project" value="UniProtKB-KW"/>
</dbReference>
<feature type="transmembrane region" description="Helical" evidence="1">
    <location>
        <begin position="262"/>
        <end position="280"/>
    </location>
</feature>
<feature type="transmembrane region" description="Helical" evidence="1">
    <location>
        <begin position="286"/>
        <end position="309"/>
    </location>
</feature>
<sequence>MAAEILKFEKREQPKVETPKAKRFEALDILRGLFIIGMLLANNAGDWSHIWAPFDHAEWHGFTMTDLVFPGFMVCVGISMTLSMSRRIGEGGKGEMAVHVVRRAAILIAIGLFLNLLPHFDFAHWRYPGVLQRIGLCYGLASGLVLLHSHIEGGRLVLHARPLAIWAAGLILGYAVVLKFVPVPGYGLGDSFGPEGSWPAYIDRIIPGIQHIYQGGTNEAGQVVYDPEGLLSTFPAIFNILAGLLIGLLIQKQTPAKAVGSVALAGLMLVIAALAMDSQIPIIKKLWTSSFALLTSGLAMILLSGLMLVMDRMGHTKWAMPIRVFGTNAILAYVFAWLFSVFLDVTGLAGMVIRWMHSVIADPYAMSFLFALGVLVICWMFILPFYLRKIFLKI</sequence>
<feature type="transmembrane region" description="Helical" evidence="1">
    <location>
        <begin position="230"/>
        <end position="250"/>
    </location>
</feature>
<keyword evidence="2" id="KW-0012">Acyltransferase</keyword>
<dbReference type="AlphaFoldDB" id="A0A1G4RUE7"/>
<keyword evidence="1" id="KW-1133">Transmembrane helix</keyword>
<dbReference type="OrthoDB" id="9788724at2"/>
<evidence type="ECO:0000313" key="3">
    <source>
        <dbReference type="Proteomes" id="UP000199150"/>
    </source>
</evidence>
<keyword evidence="3" id="KW-1185">Reference proteome</keyword>
<evidence type="ECO:0000256" key="1">
    <source>
        <dbReference type="SAM" id="Phobius"/>
    </source>
</evidence>
<dbReference type="RefSeq" id="WP_090647584.1">
    <property type="nucleotide sequence ID" value="NZ_CBCRYE010000001.1"/>
</dbReference>
<feature type="transmembrane region" description="Helical" evidence="1">
    <location>
        <begin position="29"/>
        <end position="47"/>
    </location>
</feature>
<keyword evidence="1" id="KW-0472">Membrane</keyword>
<reference evidence="3" key="1">
    <citation type="submission" date="2016-10" db="EMBL/GenBank/DDBJ databases">
        <authorList>
            <person name="Varghese N."/>
            <person name="Submissions S."/>
        </authorList>
    </citation>
    <scope>NUCLEOTIDE SEQUENCE [LARGE SCALE GENOMIC DNA]</scope>
    <source>
        <strain evidence="3">CGMCC 1.3431</strain>
    </source>
</reference>
<name>A0A1G4RUE7_9CAUL</name>